<dbReference type="Gene3D" id="3.40.50.720">
    <property type="entry name" value="NAD(P)-binding Rossmann-like Domain"/>
    <property type="match status" value="1"/>
</dbReference>
<dbReference type="Pfam" id="PF01113">
    <property type="entry name" value="DapB_N"/>
    <property type="match status" value="1"/>
</dbReference>
<evidence type="ECO:0000259" key="14">
    <source>
        <dbReference type="Pfam" id="PF05173"/>
    </source>
</evidence>
<dbReference type="GO" id="GO:0019877">
    <property type="term" value="P:diaminopimelate biosynthetic process"/>
    <property type="evidence" value="ECO:0007669"/>
    <property type="project" value="UniProtKB-KW"/>
</dbReference>
<dbReference type="Proteomes" id="UP000184287">
    <property type="component" value="Unassembled WGS sequence"/>
</dbReference>
<sequence length="270" mass="28932">MSNQPKIKVCIAGATGWAGSELAKAITGTADLELVSAISRQHAGKNLNEVLDLKGSNIPVFATIEEALTIPCDVLVEYTKPDVAKHHILTALAKGVNVVVGTSGLSDQDYEEIGVKAQEHQQSVLAVGNFAISVVLLNKFAEIAAQYMSNWEIIDYASAGKIDAPSGSARELAYRLSQVKKQELQVSIENTKGVKETRGADLNGTQVHSLRLPGYVIALETIFGMPDEKLILKHEAGNSSKPYVTGAFLAIRKVSSFTGLKRGLDTVMDL</sequence>
<comment type="catalytic activity">
    <reaction evidence="10">
        <text>(S)-2,3,4,5-tetrahydrodipicolinate + NADP(+) + H2O = (2S,4S)-4-hydroxy-2,3,4,5-tetrahydrodipicolinate + NADPH + H(+)</text>
        <dbReference type="Rhea" id="RHEA:35331"/>
        <dbReference type="ChEBI" id="CHEBI:15377"/>
        <dbReference type="ChEBI" id="CHEBI:15378"/>
        <dbReference type="ChEBI" id="CHEBI:16845"/>
        <dbReference type="ChEBI" id="CHEBI:57783"/>
        <dbReference type="ChEBI" id="CHEBI:58349"/>
        <dbReference type="ChEBI" id="CHEBI:67139"/>
        <dbReference type="EC" id="1.17.1.8"/>
    </reaction>
</comment>
<dbReference type="EMBL" id="FQUQ01000002">
    <property type="protein sequence ID" value="SHF28852.1"/>
    <property type="molecule type" value="Genomic_DNA"/>
</dbReference>
<evidence type="ECO:0000256" key="3">
    <source>
        <dbReference type="ARBA" id="ARBA00022857"/>
    </source>
</evidence>
<evidence type="ECO:0000256" key="4">
    <source>
        <dbReference type="ARBA" id="ARBA00022915"/>
    </source>
</evidence>
<organism evidence="15 16">
    <name type="scientific">Pedobacter caeni</name>
    <dbReference type="NCBI Taxonomy" id="288992"/>
    <lineage>
        <taxon>Bacteria</taxon>
        <taxon>Pseudomonadati</taxon>
        <taxon>Bacteroidota</taxon>
        <taxon>Sphingobacteriia</taxon>
        <taxon>Sphingobacteriales</taxon>
        <taxon>Sphingobacteriaceae</taxon>
        <taxon>Pedobacter</taxon>
    </lineage>
</organism>
<keyword evidence="5" id="KW-0560">Oxidoreductase</keyword>
<evidence type="ECO:0000256" key="9">
    <source>
        <dbReference type="ARBA" id="ARBA00038983"/>
    </source>
</evidence>
<evidence type="ECO:0000256" key="7">
    <source>
        <dbReference type="ARBA" id="ARBA00023154"/>
    </source>
</evidence>
<proteinExistence type="inferred from homology"/>
<dbReference type="PIRSF" id="PIRSF000161">
    <property type="entry name" value="DHPR"/>
    <property type="match status" value="1"/>
</dbReference>
<dbReference type="SUPFAM" id="SSF51735">
    <property type="entry name" value="NAD(P)-binding Rossmann-fold domains"/>
    <property type="match status" value="1"/>
</dbReference>
<dbReference type="NCBIfam" id="TIGR00036">
    <property type="entry name" value="dapB"/>
    <property type="match status" value="1"/>
</dbReference>
<evidence type="ECO:0000256" key="5">
    <source>
        <dbReference type="ARBA" id="ARBA00023002"/>
    </source>
</evidence>
<comment type="catalytic activity">
    <reaction evidence="11">
        <text>(S)-2,3,4,5-tetrahydrodipicolinate + NAD(+) + H2O = (2S,4S)-4-hydroxy-2,3,4,5-tetrahydrodipicolinate + NADH + H(+)</text>
        <dbReference type="Rhea" id="RHEA:35323"/>
        <dbReference type="ChEBI" id="CHEBI:15377"/>
        <dbReference type="ChEBI" id="CHEBI:15378"/>
        <dbReference type="ChEBI" id="CHEBI:16845"/>
        <dbReference type="ChEBI" id="CHEBI:57540"/>
        <dbReference type="ChEBI" id="CHEBI:57945"/>
        <dbReference type="ChEBI" id="CHEBI:67139"/>
        <dbReference type="EC" id="1.17.1.8"/>
    </reaction>
</comment>
<accession>A0A1M5AG39</accession>
<dbReference type="Gene3D" id="3.30.360.10">
    <property type="entry name" value="Dihydrodipicolinate Reductase, domain 2"/>
    <property type="match status" value="1"/>
</dbReference>
<evidence type="ECO:0000313" key="16">
    <source>
        <dbReference type="Proteomes" id="UP000184287"/>
    </source>
</evidence>
<dbReference type="OrthoDB" id="9790352at2"/>
<evidence type="ECO:0000256" key="10">
    <source>
        <dbReference type="ARBA" id="ARBA00049080"/>
    </source>
</evidence>
<feature type="domain" description="Dihydrodipicolinate reductase C-terminal" evidence="14">
    <location>
        <begin position="134"/>
        <end position="254"/>
    </location>
</feature>
<dbReference type="PANTHER" id="PTHR20836">
    <property type="entry name" value="DIHYDRODIPICOLINATE REDUCTASE"/>
    <property type="match status" value="1"/>
</dbReference>
<dbReference type="InterPro" id="IPR022663">
    <property type="entry name" value="DapB_C"/>
</dbReference>
<dbReference type="STRING" id="288992.SAMN04488522_102717"/>
<dbReference type="CDD" id="cd02274">
    <property type="entry name" value="DHDPR_N"/>
    <property type="match status" value="1"/>
</dbReference>
<keyword evidence="2" id="KW-0028">Amino-acid biosynthesis</keyword>
<comment type="similarity">
    <text evidence="1">Belongs to the DapB family.</text>
</comment>
<dbReference type="AlphaFoldDB" id="A0A1M5AG39"/>
<keyword evidence="7" id="KW-0457">Lysine biosynthesis</keyword>
<gene>
    <name evidence="15" type="ORF">SAMN04488522_102717</name>
</gene>
<reference evidence="16" key="1">
    <citation type="submission" date="2016-11" db="EMBL/GenBank/DDBJ databases">
        <authorList>
            <person name="Varghese N."/>
            <person name="Submissions S."/>
        </authorList>
    </citation>
    <scope>NUCLEOTIDE SEQUENCE [LARGE SCALE GENOMIC DNA]</scope>
    <source>
        <strain evidence="16">DSM 16990</strain>
    </source>
</reference>
<keyword evidence="3" id="KW-0521">NADP</keyword>
<evidence type="ECO:0000256" key="2">
    <source>
        <dbReference type="ARBA" id="ARBA00022605"/>
    </source>
</evidence>
<dbReference type="GO" id="GO:0009089">
    <property type="term" value="P:lysine biosynthetic process via diaminopimelate"/>
    <property type="evidence" value="ECO:0007669"/>
    <property type="project" value="UniProtKB-UniRule"/>
</dbReference>
<comment type="pathway">
    <text evidence="8">Amino-acid biosynthesis; L-lysine biosynthesis via DAP pathway; (S)-tetrahydrodipicolinate from L-aspartate: step 4/4.</text>
</comment>
<keyword evidence="4" id="KW-0220">Diaminopimelate biosynthesis</keyword>
<dbReference type="InterPro" id="IPR036291">
    <property type="entry name" value="NAD(P)-bd_dom_sf"/>
</dbReference>
<dbReference type="InterPro" id="IPR023940">
    <property type="entry name" value="DHDPR_bac"/>
</dbReference>
<dbReference type="EC" id="1.17.1.8" evidence="9 12"/>
<dbReference type="SUPFAM" id="SSF55347">
    <property type="entry name" value="Glyceraldehyde-3-phosphate dehydrogenase-like, C-terminal domain"/>
    <property type="match status" value="1"/>
</dbReference>
<evidence type="ECO:0000256" key="11">
    <source>
        <dbReference type="ARBA" id="ARBA00049396"/>
    </source>
</evidence>
<keyword evidence="6" id="KW-0520">NAD</keyword>
<dbReference type="RefSeq" id="WP_073230783.1">
    <property type="nucleotide sequence ID" value="NZ_FQUQ01000002.1"/>
</dbReference>
<protein>
    <recommendedName>
        <fullName evidence="9 12">4-hydroxy-tetrahydrodipicolinate reductase</fullName>
        <ecNumber evidence="9 12">1.17.1.8</ecNumber>
    </recommendedName>
</protein>
<evidence type="ECO:0000256" key="12">
    <source>
        <dbReference type="NCBIfam" id="TIGR00036"/>
    </source>
</evidence>
<evidence type="ECO:0000256" key="6">
    <source>
        <dbReference type="ARBA" id="ARBA00023027"/>
    </source>
</evidence>
<keyword evidence="16" id="KW-1185">Reference proteome</keyword>
<name>A0A1M5AG39_9SPHI</name>
<feature type="domain" description="Dihydrodipicolinate reductase N-terminal" evidence="13">
    <location>
        <begin position="7"/>
        <end position="129"/>
    </location>
</feature>
<evidence type="ECO:0000256" key="1">
    <source>
        <dbReference type="ARBA" id="ARBA00006642"/>
    </source>
</evidence>
<evidence type="ECO:0000256" key="8">
    <source>
        <dbReference type="ARBA" id="ARBA00037922"/>
    </source>
</evidence>
<dbReference type="GO" id="GO:0008839">
    <property type="term" value="F:4-hydroxy-tetrahydrodipicolinate reductase"/>
    <property type="evidence" value="ECO:0007669"/>
    <property type="project" value="UniProtKB-UniRule"/>
</dbReference>
<evidence type="ECO:0000313" key="15">
    <source>
        <dbReference type="EMBL" id="SHF28852.1"/>
    </source>
</evidence>
<dbReference type="PANTHER" id="PTHR20836:SF0">
    <property type="entry name" value="4-HYDROXY-TETRAHYDRODIPICOLINATE REDUCTASE 1, CHLOROPLASTIC-RELATED"/>
    <property type="match status" value="1"/>
</dbReference>
<dbReference type="Pfam" id="PF05173">
    <property type="entry name" value="DapB_C"/>
    <property type="match status" value="1"/>
</dbReference>
<dbReference type="GO" id="GO:0005829">
    <property type="term" value="C:cytosol"/>
    <property type="evidence" value="ECO:0007669"/>
    <property type="project" value="TreeGrafter"/>
</dbReference>
<evidence type="ECO:0000259" key="13">
    <source>
        <dbReference type="Pfam" id="PF01113"/>
    </source>
</evidence>
<dbReference type="InterPro" id="IPR000846">
    <property type="entry name" value="DapB_N"/>
</dbReference>